<sequence>MNEKDLGQELRRMYHNAPTGYQVANIHLFGIKYASVIQRNNFNVKNIVAEADISLSYSTEVSKGIKLSRYVIPNED</sequence>
<keyword evidence="3" id="KW-1185">Reference proteome</keyword>
<reference evidence="2 3" key="1">
    <citation type="journal article" date="2011" name="J. Microbiol.">
        <title>Bacillus kyonggiensis sp. nov., isolated from soil of a lettuce field.</title>
        <authorList>
            <person name="Dong K."/>
            <person name="Lee S."/>
        </authorList>
    </citation>
    <scope>NUCLEOTIDE SEQUENCE [LARGE SCALE GENOMIC DNA]</scope>
    <source>
        <strain evidence="2 3">NB22</strain>
    </source>
</reference>
<dbReference type="AlphaFoldDB" id="A0A4U1DAE8"/>
<evidence type="ECO:0000313" key="3">
    <source>
        <dbReference type="Proteomes" id="UP000307756"/>
    </source>
</evidence>
<comment type="caution">
    <text evidence="2">The sequence shown here is derived from an EMBL/GenBank/DDBJ whole genome shotgun (WGS) entry which is preliminary data.</text>
</comment>
<dbReference type="InterPro" id="IPR056975">
    <property type="entry name" value="HTH_73"/>
</dbReference>
<dbReference type="Proteomes" id="UP000307756">
    <property type="component" value="Unassembled WGS sequence"/>
</dbReference>
<gene>
    <name evidence="2" type="ORF">FA727_06170</name>
</gene>
<protein>
    <recommendedName>
        <fullName evidence="1">HTH-like domain-containing protein</fullName>
    </recommendedName>
</protein>
<dbReference type="Pfam" id="PF24718">
    <property type="entry name" value="HTH_73"/>
    <property type="match status" value="1"/>
</dbReference>
<feature type="domain" description="HTH-like" evidence="1">
    <location>
        <begin position="2"/>
        <end position="73"/>
    </location>
</feature>
<accession>A0A4U1DAE8</accession>
<dbReference type="OrthoDB" id="6267254at2"/>
<evidence type="ECO:0000259" key="1">
    <source>
        <dbReference type="Pfam" id="PF24718"/>
    </source>
</evidence>
<organism evidence="2 3">
    <name type="scientific">Robertmurraya kyonggiensis</name>
    <dbReference type="NCBI Taxonomy" id="1037680"/>
    <lineage>
        <taxon>Bacteria</taxon>
        <taxon>Bacillati</taxon>
        <taxon>Bacillota</taxon>
        <taxon>Bacilli</taxon>
        <taxon>Bacillales</taxon>
        <taxon>Bacillaceae</taxon>
        <taxon>Robertmurraya</taxon>
    </lineage>
</organism>
<dbReference type="EMBL" id="SWBM01000001">
    <property type="protein sequence ID" value="TKC19128.1"/>
    <property type="molecule type" value="Genomic_DNA"/>
</dbReference>
<evidence type="ECO:0000313" key="2">
    <source>
        <dbReference type="EMBL" id="TKC19128.1"/>
    </source>
</evidence>
<name>A0A4U1DAE8_9BACI</name>
<dbReference type="RefSeq" id="WP_136829970.1">
    <property type="nucleotide sequence ID" value="NZ_SWBM01000001.1"/>
</dbReference>
<proteinExistence type="predicted"/>